<feature type="non-terminal residue" evidence="2">
    <location>
        <position position="89"/>
    </location>
</feature>
<name>A0A6A6G5Q8_9PEZI</name>
<dbReference type="EMBL" id="ML992511">
    <property type="protein sequence ID" value="KAF2221101.1"/>
    <property type="molecule type" value="Genomic_DNA"/>
</dbReference>
<gene>
    <name evidence="2" type="ORF">BDZ85DRAFT_185851</name>
</gene>
<dbReference type="PANTHER" id="PTHR42791">
    <property type="entry name" value="GNAT FAMILY ACETYLTRANSFERASE"/>
    <property type="match status" value="1"/>
</dbReference>
<reference evidence="3" key="1">
    <citation type="journal article" date="2020" name="Stud. Mycol.">
        <title>101 Dothideomycetes genomes: A test case for predicting lifestyles and emergence of pathogens.</title>
        <authorList>
            <person name="Haridas S."/>
            <person name="Albert R."/>
            <person name="Binder M."/>
            <person name="Bloem J."/>
            <person name="LaButti K."/>
            <person name="Salamov A."/>
            <person name="Andreopoulos B."/>
            <person name="Baker S."/>
            <person name="Barry K."/>
            <person name="Bills G."/>
            <person name="Bluhm B."/>
            <person name="Cannon C."/>
            <person name="Castanera R."/>
            <person name="Culley D."/>
            <person name="Daum C."/>
            <person name="Ezra D."/>
            <person name="Gonzalez J."/>
            <person name="Henrissat B."/>
            <person name="Kuo A."/>
            <person name="Liang C."/>
            <person name="Lipzen A."/>
            <person name="Lutzoni F."/>
            <person name="Magnuson J."/>
            <person name="Mondo S."/>
            <person name="Nolan M."/>
            <person name="Ohm R."/>
            <person name="Pangilinan J."/>
            <person name="Park H.-J."/>
            <person name="Ramirez L."/>
            <person name="Alfaro M."/>
            <person name="Sun H."/>
            <person name="Tritt A."/>
            <person name="Yoshinaga Y."/>
            <person name="Zwiers L.-H."/>
            <person name="Turgeon B."/>
            <person name="Goodwin S."/>
            <person name="Spatafora J."/>
            <person name="Crous P."/>
            <person name="Grigoriev I."/>
        </authorList>
    </citation>
    <scope>NUCLEOTIDE SEQUENCE [LARGE SCALE GENOMIC DNA]</scope>
    <source>
        <strain evidence="3">CECT 20119</strain>
    </source>
</reference>
<proteinExistence type="predicted"/>
<dbReference type="InterPro" id="IPR016181">
    <property type="entry name" value="Acyl_CoA_acyltransferase"/>
</dbReference>
<organism evidence="2 3">
    <name type="scientific">Elsinoe ampelina</name>
    <dbReference type="NCBI Taxonomy" id="302913"/>
    <lineage>
        <taxon>Eukaryota</taxon>
        <taxon>Fungi</taxon>
        <taxon>Dikarya</taxon>
        <taxon>Ascomycota</taxon>
        <taxon>Pezizomycotina</taxon>
        <taxon>Dothideomycetes</taxon>
        <taxon>Dothideomycetidae</taxon>
        <taxon>Myriangiales</taxon>
        <taxon>Elsinoaceae</taxon>
        <taxon>Elsinoe</taxon>
    </lineage>
</organism>
<feature type="domain" description="N-acetyltransferase" evidence="1">
    <location>
        <begin position="1"/>
        <end position="89"/>
    </location>
</feature>
<feature type="non-terminal residue" evidence="2">
    <location>
        <position position="1"/>
    </location>
</feature>
<dbReference type="PROSITE" id="PS51186">
    <property type="entry name" value="GNAT"/>
    <property type="match status" value="1"/>
</dbReference>
<accession>A0A6A6G5Q8</accession>
<dbReference type="SUPFAM" id="SSF55729">
    <property type="entry name" value="Acyl-CoA N-acyltransferases (Nat)"/>
    <property type="match status" value="1"/>
</dbReference>
<protein>
    <recommendedName>
        <fullName evidence="1">N-acetyltransferase domain-containing protein</fullName>
    </recommendedName>
</protein>
<keyword evidence="3" id="KW-1185">Reference proteome</keyword>
<evidence type="ECO:0000259" key="1">
    <source>
        <dbReference type="PROSITE" id="PS51186"/>
    </source>
</evidence>
<dbReference type="InterPro" id="IPR052523">
    <property type="entry name" value="Trichothecene_AcTrans"/>
</dbReference>
<dbReference type="InterPro" id="IPR000182">
    <property type="entry name" value="GNAT_dom"/>
</dbReference>
<dbReference type="GO" id="GO:0016747">
    <property type="term" value="F:acyltransferase activity, transferring groups other than amino-acyl groups"/>
    <property type="evidence" value="ECO:0007669"/>
    <property type="project" value="InterPro"/>
</dbReference>
<sequence>KYLNGKAHVLLNILATDPEYHRRGIGGMHLRWGLAEADKLNVVAYLEGSDDGVPLYQRYGFEGKERLPFDSKKFVAQGMEHLIMIRPAK</sequence>
<dbReference type="OrthoDB" id="410198at2759"/>
<dbReference type="Proteomes" id="UP000799538">
    <property type="component" value="Unassembled WGS sequence"/>
</dbReference>
<evidence type="ECO:0000313" key="3">
    <source>
        <dbReference type="Proteomes" id="UP000799538"/>
    </source>
</evidence>
<dbReference type="PANTHER" id="PTHR42791:SF14">
    <property type="entry name" value="N-ACETYLTRANSFERASE DOMAIN-CONTAINING PROTEIN"/>
    <property type="match status" value="1"/>
</dbReference>
<evidence type="ECO:0000313" key="2">
    <source>
        <dbReference type="EMBL" id="KAF2221101.1"/>
    </source>
</evidence>
<dbReference type="Pfam" id="PF00583">
    <property type="entry name" value="Acetyltransf_1"/>
    <property type="match status" value="1"/>
</dbReference>
<dbReference type="Gene3D" id="3.40.630.30">
    <property type="match status" value="1"/>
</dbReference>
<dbReference type="AlphaFoldDB" id="A0A6A6G5Q8"/>